<evidence type="ECO:0000256" key="1">
    <source>
        <dbReference type="ARBA" id="ARBA00022729"/>
    </source>
</evidence>
<feature type="transmembrane region" description="Helical" evidence="3">
    <location>
        <begin position="820"/>
        <end position="838"/>
    </location>
</feature>
<reference evidence="7" key="1">
    <citation type="submission" date="2021-11" db="EMBL/GenBank/DDBJ databases">
        <title>Description of novel Flavobacterium species.</title>
        <authorList>
            <person name="Saticioglu I.B."/>
            <person name="Ay H."/>
            <person name="Altun S."/>
            <person name="Duman M."/>
        </authorList>
    </citation>
    <scope>NUCLEOTIDE SEQUENCE</scope>
    <source>
        <strain evidence="7">F-126</strain>
    </source>
</reference>
<gene>
    <name evidence="7" type="ORF">LNQ34_05195</name>
</gene>
<feature type="domain" description="Polysaccharide export protein N-terminal" evidence="5">
    <location>
        <begin position="158"/>
        <end position="234"/>
    </location>
</feature>
<dbReference type="PANTHER" id="PTHR33619">
    <property type="entry name" value="POLYSACCHARIDE EXPORT PROTEIN GFCE-RELATED"/>
    <property type="match status" value="1"/>
</dbReference>
<comment type="caution">
    <text evidence="7">The sequence shown here is derived from an EMBL/GenBank/DDBJ whole genome shotgun (WGS) entry which is preliminary data.</text>
</comment>
<evidence type="ECO:0000259" key="5">
    <source>
        <dbReference type="Pfam" id="PF02563"/>
    </source>
</evidence>
<evidence type="ECO:0000313" key="8">
    <source>
        <dbReference type="Proteomes" id="UP001430700"/>
    </source>
</evidence>
<feature type="signal peptide" evidence="4">
    <location>
        <begin position="1"/>
        <end position="22"/>
    </location>
</feature>
<dbReference type="InterPro" id="IPR049712">
    <property type="entry name" value="Poly_export"/>
</dbReference>
<keyword evidence="3" id="KW-0812">Transmembrane</keyword>
<dbReference type="InterPro" id="IPR003715">
    <property type="entry name" value="Poly_export_N"/>
</dbReference>
<feature type="domain" description="Soluble ligand binding" evidence="6">
    <location>
        <begin position="244"/>
        <end position="289"/>
    </location>
</feature>
<name>A0ABS8LX89_9FLAO</name>
<organism evidence="7 8">
    <name type="scientific">Flavobacterium lipolyticum</name>
    <dbReference type="NCBI Taxonomy" id="2893754"/>
    <lineage>
        <taxon>Bacteria</taxon>
        <taxon>Pseudomonadati</taxon>
        <taxon>Bacteroidota</taxon>
        <taxon>Flavobacteriia</taxon>
        <taxon>Flavobacteriales</taxon>
        <taxon>Flavobacteriaceae</taxon>
        <taxon>Flavobacterium</taxon>
    </lineage>
</organism>
<evidence type="ECO:0000256" key="3">
    <source>
        <dbReference type="SAM" id="Phobius"/>
    </source>
</evidence>
<dbReference type="EMBL" id="JAJJMN010000001">
    <property type="protein sequence ID" value="MCC9017165.1"/>
    <property type="molecule type" value="Genomic_DNA"/>
</dbReference>
<feature type="domain" description="Soluble ligand binding" evidence="6">
    <location>
        <begin position="325"/>
        <end position="373"/>
    </location>
</feature>
<sequence>MKKIIYVLALFFILLASFNANAQDLIKSKDLSTIKVDYLSDDEIGKIVAQLKSNNANINDVQSMALSKGMAQSEFDKLRTRVTEYEKKNGKDKDKNSKDKDKKKDDKSKEFDKDSEFGRKQEKIKNEKIKDSLNALIFGSELFDNPTLNFEPDLKMATPVNYILGPGDKLEVSIYGIQQFDDTVPVNFEGKIAIQNVGQIAVAGMSIEAASQRIKAAVARVYSTVRSGQSQVSVSLGDIRTIKVTIVGGKQPGNYSVSSLASVYNALHLAGGPGKNGSYRNIELIRNNRVYKNVDIYKFLVKGDQSDNVSLKDNDVIRIPAYTQRVTVEGEVKRPGIFEMKKGEKFSDLLSFASGFNEFAYTASVNVLQKTGKEFKVHDINESEYGSYVPQSGDVFKVTKILNRFENRIKIEGAVFRPDYYSYSEGMRVSDLITRAEGLKEDAYSKRARIIRLKTDLTTEIVNVDLSAALSGDLNADLELRREDIVTVYSILEFREEYKVTIDGEVKNPGEYEYFENLTLNDLVVQVGGLTGSASKRVEIARMVKSDVIDDADPKKIELVELEITADNNEQIKNFVLKPFDVINIRRMAVYEKPEMVKVSGAVTYPGKYVLANKKETVYNVVMRAGGLTSIANLDGMKIKRPIKQEQIEQLETVNLNLDKKLTAEEEALKPKQEGLNAKEKDTLSSKLSKKLRDELKFATIPVNWEKIVKDKNHYSNVTLFPGDEIEVSVYNEGVKVTGNVLLTSEIPYRSGKGFKYYINSVGGVDSKGWKRKAYIIYPNGKASVTTSFLFFRSYPRVEPDSQIVVPEKPQGKRMTAGEWAGLGTAFASLALLIVTAFK</sequence>
<dbReference type="Pfam" id="PF02563">
    <property type="entry name" value="Poly_export"/>
    <property type="match status" value="1"/>
</dbReference>
<keyword evidence="3" id="KW-0472">Membrane</keyword>
<dbReference type="Gene3D" id="3.10.560.10">
    <property type="entry name" value="Outer membrane lipoprotein wza domain like"/>
    <property type="match status" value="6"/>
</dbReference>
<feature type="region of interest" description="Disordered" evidence="2">
    <location>
        <begin position="86"/>
        <end position="118"/>
    </location>
</feature>
<feature type="domain" description="Soluble ligand binding" evidence="6">
    <location>
        <begin position="596"/>
        <end position="644"/>
    </location>
</feature>
<dbReference type="InterPro" id="IPR019554">
    <property type="entry name" value="Soluble_ligand-bd"/>
</dbReference>
<keyword evidence="3" id="KW-1133">Transmembrane helix</keyword>
<keyword evidence="1 4" id="KW-0732">Signal</keyword>
<dbReference type="RefSeq" id="WP_229998889.1">
    <property type="nucleotide sequence ID" value="NZ_JAJJMN010000001.1"/>
</dbReference>
<evidence type="ECO:0000256" key="4">
    <source>
        <dbReference type="SAM" id="SignalP"/>
    </source>
</evidence>
<dbReference type="PANTHER" id="PTHR33619:SF3">
    <property type="entry name" value="POLYSACCHARIDE EXPORT PROTEIN GFCE-RELATED"/>
    <property type="match status" value="1"/>
</dbReference>
<feature type="domain" description="Soluble ligand binding" evidence="6">
    <location>
        <begin position="409"/>
        <end position="455"/>
    </location>
</feature>
<dbReference type="Proteomes" id="UP001430700">
    <property type="component" value="Unassembled WGS sequence"/>
</dbReference>
<protein>
    <submittedName>
        <fullName evidence="7">SLBB domain-containing protein</fullName>
    </submittedName>
</protein>
<accession>A0ABS8LX89</accession>
<evidence type="ECO:0000313" key="7">
    <source>
        <dbReference type="EMBL" id="MCC9017165.1"/>
    </source>
</evidence>
<proteinExistence type="predicted"/>
<evidence type="ECO:0000256" key="2">
    <source>
        <dbReference type="SAM" id="MobiDB-lite"/>
    </source>
</evidence>
<keyword evidence="8" id="KW-1185">Reference proteome</keyword>
<feature type="domain" description="Soluble ligand binding" evidence="6">
    <location>
        <begin position="499"/>
        <end position="545"/>
    </location>
</feature>
<evidence type="ECO:0000259" key="6">
    <source>
        <dbReference type="Pfam" id="PF10531"/>
    </source>
</evidence>
<dbReference type="Pfam" id="PF10531">
    <property type="entry name" value="SLBB"/>
    <property type="match status" value="5"/>
</dbReference>
<feature type="chain" id="PRO_5047292211" evidence="4">
    <location>
        <begin position="23"/>
        <end position="839"/>
    </location>
</feature>